<protein>
    <submittedName>
        <fullName evidence="1">Uncharacterized protein</fullName>
    </submittedName>
</protein>
<gene>
    <name evidence="1" type="ORF">FHP89_16855</name>
</gene>
<sequence>MTETVRAVPLQSPMIIAFITEGVVILGTLGHLGEPTSPPCLIQARGPPLWEMQDSGSDAIDA</sequence>
<evidence type="ECO:0000313" key="1">
    <source>
        <dbReference type="EMBL" id="TVO73691.1"/>
    </source>
</evidence>
<comment type="caution">
    <text evidence="1">The sequence shown here is derived from an EMBL/GenBank/DDBJ whole genome shotgun (WGS) entry which is preliminary data.</text>
</comment>
<proteinExistence type="predicted"/>
<name>A0A558EVL1_9RHOO</name>
<organism evidence="1 2">
    <name type="scientific">Denitromonas halophila</name>
    <dbReference type="NCBI Taxonomy" id="1629404"/>
    <lineage>
        <taxon>Bacteria</taxon>
        <taxon>Pseudomonadati</taxon>
        <taxon>Pseudomonadota</taxon>
        <taxon>Betaproteobacteria</taxon>
        <taxon>Rhodocyclales</taxon>
        <taxon>Zoogloeaceae</taxon>
        <taxon>Denitromonas</taxon>
    </lineage>
</organism>
<evidence type="ECO:0000313" key="2">
    <source>
        <dbReference type="Proteomes" id="UP000318349"/>
    </source>
</evidence>
<dbReference type="EMBL" id="VMNI01000017">
    <property type="protein sequence ID" value="TVO73691.1"/>
    <property type="molecule type" value="Genomic_DNA"/>
</dbReference>
<accession>A0A558EVL1</accession>
<dbReference type="Proteomes" id="UP000318349">
    <property type="component" value="Unassembled WGS sequence"/>
</dbReference>
<dbReference type="AlphaFoldDB" id="A0A558EVL1"/>
<reference evidence="1 2" key="1">
    <citation type="submission" date="2019-07" db="EMBL/GenBank/DDBJ databases">
        <title>The pathways for chlorine oxyanion respiration interact through the shared metabolite chlorate.</title>
        <authorList>
            <person name="Barnum T.P."/>
            <person name="Cheng Y."/>
            <person name="Hill K.A."/>
            <person name="Lucas L.N."/>
            <person name="Carlson H.K."/>
            <person name="Coates J.D."/>
        </authorList>
    </citation>
    <scope>NUCLEOTIDE SEQUENCE [LARGE SCALE GENOMIC DNA]</scope>
    <source>
        <strain evidence="1 2">SFB-1</strain>
    </source>
</reference>